<comment type="caution">
    <text evidence="7">The sequence shown here is derived from an EMBL/GenBank/DDBJ whole genome shotgun (WGS) entry which is preliminary data.</text>
</comment>
<sequence>MAEVSFASPRQLMWWRFRKHRLAVVCMVVVGLAYVGAATCEFWAPTTQSAYHSTYAYAPPQQVRVGFEGGPRLYVDGYRSSADPKTMERRFTVDESKPIALRFFAKGASYKLFGLIPFDRHFLGPVRAGEPFYPLGGDAQGRDLASRLLYGARISLSVGLFGVVVALVLGVCLGGVSGYFGGAPDTVIQRGIEFIMSIPTLPLWLGLAAAVPPGWGPVQTYLAITLILSLIGWTGLARVIRGKFLELRTEDYVLAAELDGAGRGRIIVRHLLPGMTSYIITTLTLAVPSVILAETALSFLGLGLVPPAVSWGVLLQDAQNIRVLASAPWLLLPGAAVIVTVMALNFVGDGLRDAADPYGS</sequence>
<dbReference type="InterPro" id="IPR035906">
    <property type="entry name" value="MetI-like_sf"/>
</dbReference>
<dbReference type="PANTHER" id="PTHR43839">
    <property type="entry name" value="OPPC IN A BINDING PROTEIN-DEPENDENT TRANSPORT SYSTEM"/>
    <property type="match status" value="1"/>
</dbReference>
<feature type="transmembrane region" description="Helical" evidence="5">
    <location>
        <begin position="154"/>
        <end position="182"/>
    </location>
</feature>
<dbReference type="PANTHER" id="PTHR43839:SF3">
    <property type="entry name" value="OLIGOPEPTIDE ABC TRANSPORTER, PERMEASE PROTEIN"/>
    <property type="match status" value="1"/>
</dbReference>
<keyword evidence="2 5" id="KW-0812">Transmembrane</keyword>
<dbReference type="Proteomes" id="UP001595699">
    <property type="component" value="Unassembled WGS sequence"/>
</dbReference>
<protein>
    <submittedName>
        <fullName evidence="7">ABC transporter permease</fullName>
    </submittedName>
</protein>
<dbReference type="RefSeq" id="WP_307782631.1">
    <property type="nucleotide sequence ID" value="NZ_JAFBCM010000001.1"/>
</dbReference>
<feature type="domain" description="ABC transmembrane type-1" evidence="6">
    <location>
        <begin position="152"/>
        <end position="348"/>
    </location>
</feature>
<keyword evidence="5" id="KW-0813">Transport</keyword>
<evidence type="ECO:0000259" key="6">
    <source>
        <dbReference type="PROSITE" id="PS50928"/>
    </source>
</evidence>
<name>A0ABV7YIW6_9ACTN</name>
<evidence type="ECO:0000313" key="8">
    <source>
        <dbReference type="Proteomes" id="UP001595699"/>
    </source>
</evidence>
<reference evidence="8" key="1">
    <citation type="journal article" date="2019" name="Int. J. Syst. Evol. Microbiol.">
        <title>The Global Catalogue of Microorganisms (GCM) 10K type strain sequencing project: providing services to taxonomists for standard genome sequencing and annotation.</title>
        <authorList>
            <consortium name="The Broad Institute Genomics Platform"/>
            <consortium name="The Broad Institute Genome Sequencing Center for Infectious Disease"/>
            <person name="Wu L."/>
            <person name="Ma J."/>
        </authorList>
    </citation>
    <scope>NUCLEOTIDE SEQUENCE [LARGE SCALE GENOMIC DNA]</scope>
    <source>
        <strain evidence="8">CGMCC 4.7241</strain>
    </source>
</reference>
<dbReference type="Pfam" id="PF12911">
    <property type="entry name" value="OppC_N"/>
    <property type="match status" value="1"/>
</dbReference>
<keyword evidence="3 5" id="KW-1133">Transmembrane helix</keyword>
<feature type="transmembrane region" description="Helical" evidence="5">
    <location>
        <begin position="194"/>
        <end position="215"/>
    </location>
</feature>
<dbReference type="PROSITE" id="PS50928">
    <property type="entry name" value="ABC_TM1"/>
    <property type="match status" value="1"/>
</dbReference>
<gene>
    <name evidence="7" type="ORF">ACFOUW_27090</name>
</gene>
<dbReference type="InterPro" id="IPR025966">
    <property type="entry name" value="OppC_N"/>
</dbReference>
<feature type="transmembrane region" description="Helical" evidence="5">
    <location>
        <begin position="271"/>
        <end position="291"/>
    </location>
</feature>
<dbReference type="Pfam" id="PF00528">
    <property type="entry name" value="BPD_transp_1"/>
    <property type="match status" value="1"/>
</dbReference>
<evidence type="ECO:0000313" key="7">
    <source>
        <dbReference type="EMBL" id="MFC3764532.1"/>
    </source>
</evidence>
<organism evidence="7 8">
    <name type="scientific">Tenggerimyces flavus</name>
    <dbReference type="NCBI Taxonomy" id="1708749"/>
    <lineage>
        <taxon>Bacteria</taxon>
        <taxon>Bacillati</taxon>
        <taxon>Actinomycetota</taxon>
        <taxon>Actinomycetes</taxon>
        <taxon>Propionibacteriales</taxon>
        <taxon>Nocardioidaceae</taxon>
        <taxon>Tenggerimyces</taxon>
    </lineage>
</organism>
<evidence type="ECO:0000256" key="2">
    <source>
        <dbReference type="ARBA" id="ARBA00022692"/>
    </source>
</evidence>
<evidence type="ECO:0000256" key="5">
    <source>
        <dbReference type="RuleBase" id="RU363032"/>
    </source>
</evidence>
<dbReference type="Gene3D" id="1.10.3720.10">
    <property type="entry name" value="MetI-like"/>
    <property type="match status" value="1"/>
</dbReference>
<dbReference type="SUPFAM" id="SSF161098">
    <property type="entry name" value="MetI-like"/>
    <property type="match status" value="1"/>
</dbReference>
<dbReference type="EMBL" id="JBHRZH010000027">
    <property type="protein sequence ID" value="MFC3764532.1"/>
    <property type="molecule type" value="Genomic_DNA"/>
</dbReference>
<keyword evidence="4 5" id="KW-0472">Membrane</keyword>
<feature type="transmembrane region" description="Helical" evidence="5">
    <location>
        <begin position="221"/>
        <end position="240"/>
    </location>
</feature>
<feature type="transmembrane region" description="Helical" evidence="5">
    <location>
        <begin position="327"/>
        <end position="347"/>
    </location>
</feature>
<dbReference type="CDD" id="cd06261">
    <property type="entry name" value="TM_PBP2"/>
    <property type="match status" value="1"/>
</dbReference>
<comment type="subcellular location">
    <subcellularLocation>
        <location evidence="5">Cell membrane</location>
        <topology evidence="5">Multi-pass membrane protein</topology>
    </subcellularLocation>
    <subcellularLocation>
        <location evidence="1">Membrane</location>
        <topology evidence="1">Multi-pass membrane protein</topology>
    </subcellularLocation>
</comment>
<proteinExistence type="inferred from homology"/>
<evidence type="ECO:0000256" key="4">
    <source>
        <dbReference type="ARBA" id="ARBA00023136"/>
    </source>
</evidence>
<evidence type="ECO:0000256" key="1">
    <source>
        <dbReference type="ARBA" id="ARBA00004141"/>
    </source>
</evidence>
<comment type="similarity">
    <text evidence="5">Belongs to the binding-protein-dependent transport system permease family.</text>
</comment>
<dbReference type="InterPro" id="IPR000515">
    <property type="entry name" value="MetI-like"/>
</dbReference>
<feature type="transmembrane region" description="Helical" evidence="5">
    <location>
        <begin position="297"/>
        <end position="315"/>
    </location>
</feature>
<keyword evidence="8" id="KW-1185">Reference proteome</keyword>
<evidence type="ECO:0000256" key="3">
    <source>
        <dbReference type="ARBA" id="ARBA00022989"/>
    </source>
</evidence>
<accession>A0ABV7YIW6</accession>